<gene>
    <name evidence="1" type="ORF">LSAA_13698</name>
</gene>
<dbReference type="Proteomes" id="UP000675881">
    <property type="component" value="Chromosome 8"/>
</dbReference>
<sequence>MTRIGNKTELWKDILDIASKELATRIDFMSSFISKETEEFIGRTKELEKMTEFILSHRNEFKCIKVQDSIKDMKIKKELVGNFLKKMGDKVLSEAPLNNVLRLVASKKESGNIKYLKTLCSVLVSSNAILKVLHTRVKIAVEHKKEKKIEEKNPISSIQNIPGGSYRNGIILSAPHVYLYALSHHEAPQKNQFDIKNELEFEINSVWRDNDDSIILSCFSTIEVFAIILYSNGSQERKIIWFKDSKLLSTTLVSEDIDSEYEGKKISNNEEQPESGYNETNELDSYPYLPALDSIEHFFHVNKSNLKVIIRNVTSQVQMCESVDIFGSFDGHLFTQSGSHVYKHLSYKDTITSVIKIDDRNTPIRKQTVQILVQAHFSYGFTLWLESELKGNDEEVCNSIRQLIILIGETPKGSILEAVQNYLNRIKHEL</sequence>
<dbReference type="AlphaFoldDB" id="A0A7R8D3F1"/>
<reference evidence="1" key="1">
    <citation type="submission" date="2021-02" db="EMBL/GenBank/DDBJ databases">
        <authorList>
            <person name="Bekaert M."/>
        </authorList>
    </citation>
    <scope>NUCLEOTIDE SEQUENCE</scope>
    <source>
        <strain evidence="1">IoA-00</strain>
    </source>
</reference>
<accession>A0A7R8D3F1</accession>
<organism evidence="1 2">
    <name type="scientific">Lepeophtheirus salmonis</name>
    <name type="common">Salmon louse</name>
    <name type="synonym">Caligus salmonis</name>
    <dbReference type="NCBI Taxonomy" id="72036"/>
    <lineage>
        <taxon>Eukaryota</taxon>
        <taxon>Metazoa</taxon>
        <taxon>Ecdysozoa</taxon>
        <taxon>Arthropoda</taxon>
        <taxon>Crustacea</taxon>
        <taxon>Multicrustacea</taxon>
        <taxon>Hexanauplia</taxon>
        <taxon>Copepoda</taxon>
        <taxon>Siphonostomatoida</taxon>
        <taxon>Caligidae</taxon>
        <taxon>Lepeophtheirus</taxon>
    </lineage>
</organism>
<dbReference type="OrthoDB" id="6382478at2759"/>
<dbReference type="EMBL" id="HG994587">
    <property type="protein sequence ID" value="CAF3016517.1"/>
    <property type="molecule type" value="Genomic_DNA"/>
</dbReference>
<keyword evidence="2" id="KW-1185">Reference proteome</keyword>
<protein>
    <submittedName>
        <fullName evidence="1">(salmon louse) hypothetical protein</fullName>
    </submittedName>
</protein>
<evidence type="ECO:0000313" key="2">
    <source>
        <dbReference type="Proteomes" id="UP000675881"/>
    </source>
</evidence>
<name>A0A7R8D3F1_LEPSM</name>
<proteinExistence type="predicted"/>
<evidence type="ECO:0000313" key="1">
    <source>
        <dbReference type="EMBL" id="CAF3016517.1"/>
    </source>
</evidence>